<evidence type="ECO:0000259" key="1">
    <source>
        <dbReference type="Pfam" id="PF13936"/>
    </source>
</evidence>
<dbReference type="RefSeq" id="WP_148380732.1">
    <property type="nucleotide sequence ID" value="NZ_VSKN01000006.1"/>
</dbReference>
<feature type="non-terminal residue" evidence="2">
    <location>
        <position position="55"/>
    </location>
</feature>
<dbReference type="Pfam" id="PF13936">
    <property type="entry name" value="HTH_38"/>
    <property type="match status" value="1"/>
</dbReference>
<name>A0ABY3MB96_9FLAO</name>
<sequence>MKHYKQLTLSQSYQISALLETEITITEISKIIGVNKSTVSRELKRNTPSRGRTAG</sequence>
<dbReference type="Proteomes" id="UP000323621">
    <property type="component" value="Unassembled WGS sequence"/>
</dbReference>
<accession>A0ABY3MB96</accession>
<comment type="caution">
    <text evidence="2">The sequence shown here is derived from an EMBL/GenBank/DDBJ whole genome shotgun (WGS) entry which is preliminary data.</text>
</comment>
<dbReference type="EMBL" id="VSKN01000006">
    <property type="protein sequence ID" value="TYC14084.1"/>
    <property type="molecule type" value="Genomic_DNA"/>
</dbReference>
<evidence type="ECO:0000313" key="3">
    <source>
        <dbReference type="Proteomes" id="UP000323621"/>
    </source>
</evidence>
<reference evidence="2 3" key="1">
    <citation type="submission" date="2019-08" db="EMBL/GenBank/DDBJ databases">
        <title>Genomes of Antarctic Bizionia species.</title>
        <authorList>
            <person name="Bowman J.P."/>
        </authorList>
    </citation>
    <scope>NUCLEOTIDE SEQUENCE [LARGE SCALE GENOMIC DNA]</scope>
    <source>
        <strain evidence="2 3">IC164</strain>
    </source>
</reference>
<protein>
    <submittedName>
        <fullName evidence="2">Helix-turn-helix domain-containing protein</fullName>
    </submittedName>
</protein>
<dbReference type="Gene3D" id="1.10.10.10">
    <property type="entry name" value="Winged helix-like DNA-binding domain superfamily/Winged helix DNA-binding domain"/>
    <property type="match status" value="1"/>
</dbReference>
<feature type="domain" description="Transposase IS30-like HTH" evidence="1">
    <location>
        <begin position="3"/>
        <end position="46"/>
    </location>
</feature>
<organism evidence="2 3">
    <name type="scientific">Bizionia gelidisalsuginis</name>
    <dbReference type="NCBI Taxonomy" id="291188"/>
    <lineage>
        <taxon>Bacteria</taxon>
        <taxon>Pseudomonadati</taxon>
        <taxon>Bacteroidota</taxon>
        <taxon>Flavobacteriia</taxon>
        <taxon>Flavobacteriales</taxon>
        <taxon>Flavobacteriaceae</taxon>
        <taxon>Bizionia</taxon>
    </lineage>
</organism>
<evidence type="ECO:0000313" key="2">
    <source>
        <dbReference type="EMBL" id="TYC14084.1"/>
    </source>
</evidence>
<dbReference type="InterPro" id="IPR036388">
    <property type="entry name" value="WH-like_DNA-bd_sf"/>
</dbReference>
<gene>
    <name evidence="2" type="ORF">ES677_05945</name>
</gene>
<dbReference type="InterPro" id="IPR025246">
    <property type="entry name" value="IS30-like_HTH"/>
</dbReference>
<keyword evidence="3" id="KW-1185">Reference proteome</keyword>
<proteinExistence type="predicted"/>